<gene>
    <name evidence="1" type="ORF">L6164_015086</name>
</gene>
<name>A0ACB9NLG3_BAUVA</name>
<comment type="caution">
    <text evidence="1">The sequence shown here is derived from an EMBL/GenBank/DDBJ whole genome shotgun (WGS) entry which is preliminary data.</text>
</comment>
<organism evidence="1 2">
    <name type="scientific">Bauhinia variegata</name>
    <name type="common">Purple orchid tree</name>
    <name type="synonym">Phanera variegata</name>
    <dbReference type="NCBI Taxonomy" id="167791"/>
    <lineage>
        <taxon>Eukaryota</taxon>
        <taxon>Viridiplantae</taxon>
        <taxon>Streptophyta</taxon>
        <taxon>Embryophyta</taxon>
        <taxon>Tracheophyta</taxon>
        <taxon>Spermatophyta</taxon>
        <taxon>Magnoliopsida</taxon>
        <taxon>eudicotyledons</taxon>
        <taxon>Gunneridae</taxon>
        <taxon>Pentapetalae</taxon>
        <taxon>rosids</taxon>
        <taxon>fabids</taxon>
        <taxon>Fabales</taxon>
        <taxon>Fabaceae</taxon>
        <taxon>Cercidoideae</taxon>
        <taxon>Cercideae</taxon>
        <taxon>Bauhiniinae</taxon>
        <taxon>Bauhinia</taxon>
    </lineage>
</organism>
<sequence>MEWNASASQWEWEHLYLLNPKATETPRLQQADWISEADREINVRFFYSSGGNGCSGSEIINASSSRSSKSTSINSSSNEESKTSLFNFEGSQEDSSSKNEKSKDEPLETSPTLEPLLSLKLGKRLYFEDVFPGSDTKNLSFSGVPLPSLSTGKKGKSNCQGMQPPRCQVEGCNLDLSSAKDYHRKHRVCESHSKSPKVFVNGLERRFCQQCSRFHSLLEFDEKKRSCRRRLSDHNARRRKPHPEAVKLNPSAFYLSEYDGRQQIRPFTLSRAATNLAWQDIYCSKLPLTKDFLVKPARAGANSGRVHEPFNGMPSTFTVHSNDTNGLFRSTGIATKTINPGVDDYVTSSDLNAAQDFHRAPSLLSSNSWGSYETKPVSQEHSNHQSHTRCCCFQLDEVTLRGIGRHFTCLKGPLWMKDIYGFMVFSKQLDREKYSVQAQPKYKQDQDQDKSTREVRATDQTP</sequence>
<evidence type="ECO:0000313" key="2">
    <source>
        <dbReference type="Proteomes" id="UP000828941"/>
    </source>
</evidence>
<proteinExistence type="predicted"/>
<accession>A0ACB9NLG3</accession>
<keyword evidence="2" id="KW-1185">Reference proteome</keyword>
<protein>
    <submittedName>
        <fullName evidence="1">Uncharacterized protein</fullName>
    </submittedName>
</protein>
<dbReference type="EMBL" id="CM039431">
    <property type="protein sequence ID" value="KAI4336574.1"/>
    <property type="molecule type" value="Genomic_DNA"/>
</dbReference>
<dbReference type="Proteomes" id="UP000828941">
    <property type="component" value="Chromosome 6"/>
</dbReference>
<evidence type="ECO:0000313" key="1">
    <source>
        <dbReference type="EMBL" id="KAI4336574.1"/>
    </source>
</evidence>
<reference evidence="1 2" key="1">
    <citation type="journal article" date="2022" name="DNA Res.">
        <title>Chromosomal-level genome assembly of the orchid tree Bauhinia variegata (Leguminosae; Cercidoideae) supports the allotetraploid origin hypothesis of Bauhinia.</title>
        <authorList>
            <person name="Zhong Y."/>
            <person name="Chen Y."/>
            <person name="Zheng D."/>
            <person name="Pang J."/>
            <person name="Liu Y."/>
            <person name="Luo S."/>
            <person name="Meng S."/>
            <person name="Qian L."/>
            <person name="Wei D."/>
            <person name="Dai S."/>
            <person name="Zhou R."/>
        </authorList>
    </citation>
    <scope>NUCLEOTIDE SEQUENCE [LARGE SCALE GENOMIC DNA]</scope>
    <source>
        <strain evidence="1">BV-YZ2020</strain>
    </source>
</reference>